<protein>
    <submittedName>
        <fullName evidence="3">GNAT family N-acetyltransferase</fullName>
    </submittedName>
</protein>
<dbReference type="Gene3D" id="3.40.630.30">
    <property type="match status" value="1"/>
</dbReference>
<dbReference type="SUPFAM" id="SSF55729">
    <property type="entry name" value="Acyl-CoA N-acyltransferases (Nat)"/>
    <property type="match status" value="1"/>
</dbReference>
<reference evidence="3 4" key="1">
    <citation type="submission" date="2019-02" db="EMBL/GenBank/DDBJ databases">
        <title>Complete Genome Sequence and Methylome Analysis of Sphaerotilus natans subsp. sulfidivorans D-507.</title>
        <authorList>
            <person name="Fomenkov A."/>
            <person name="Gridneva E."/>
            <person name="Smolyakov D."/>
            <person name="Dubinina G."/>
            <person name="Vincze T."/>
            <person name="Grabovich M."/>
            <person name="Roberts R.J."/>
        </authorList>
    </citation>
    <scope>NUCLEOTIDE SEQUENCE [LARGE SCALE GENOMIC DNA]</scope>
    <source>
        <strain evidence="3 4">D-507</strain>
    </source>
</reference>
<dbReference type="Pfam" id="PF13480">
    <property type="entry name" value="Acetyltransf_6"/>
    <property type="match status" value="1"/>
</dbReference>
<dbReference type="AlphaFoldDB" id="A0A5C1PWY7"/>
<accession>A0A5C1PWY7</accession>
<feature type="compositionally biased region" description="Gly residues" evidence="1">
    <location>
        <begin position="7"/>
        <end position="18"/>
    </location>
</feature>
<keyword evidence="3" id="KW-0808">Transferase</keyword>
<proteinExistence type="predicted"/>
<dbReference type="KEGG" id="snn:EWH46_02260"/>
<dbReference type="GO" id="GO:0016740">
    <property type="term" value="F:transferase activity"/>
    <property type="evidence" value="ECO:0007669"/>
    <property type="project" value="UniProtKB-KW"/>
</dbReference>
<feature type="region of interest" description="Disordered" evidence="1">
    <location>
        <begin position="1"/>
        <end position="52"/>
    </location>
</feature>
<sequence>MGKPHACGGGSCTEGGVVGSIDKSSASHHQSPQGGASSVQRTRAAGLAQVVEDRSSMRAEHLEVRWRRPEELDARELQAWTGLESRAAEPNVYLSPHFVLPALRHLDASLRPVIAWIEAGTGAARELVGVGVFRRSPGSRSFPWPHLSAYLSCHSFLGGLLLEAERLDVAVAALMRTIGGLSPWQGLVLPKTDCDGPLARALARQTDRRGLSMLSLGPQERAMLDMSRCGEDMLRELLGKKLNEINRCRRRLAEMGELSWHCLGQGEPLPASAVENFLHLEHQGWKGESGTSVRAVPAEEAFFREMVARFDAEGRALFTELRLDGRAIASTCNFISGTMGFAFKVGWDPELRKFGPGMLNEIEFIRQGRERCPQLTMFESGASSDSFISKLWPGRRELGALLVPGNRVAGAAMLAAERLRQSRRRVAETTDAGAAEGLSESRGTSEPASVPGRTSAGSVTQVTSTST</sequence>
<gene>
    <name evidence="3" type="ORF">EWH46_02260</name>
</gene>
<dbReference type="InterPro" id="IPR038740">
    <property type="entry name" value="BioF2-like_GNAT_dom"/>
</dbReference>
<dbReference type="Proteomes" id="UP000323522">
    <property type="component" value="Chromosome"/>
</dbReference>
<name>A0A5C1PWY7_9BURK</name>
<dbReference type="InterPro" id="IPR016181">
    <property type="entry name" value="Acyl_CoA_acyltransferase"/>
</dbReference>
<evidence type="ECO:0000259" key="2">
    <source>
        <dbReference type="Pfam" id="PF13480"/>
    </source>
</evidence>
<evidence type="ECO:0000313" key="4">
    <source>
        <dbReference type="Proteomes" id="UP000323522"/>
    </source>
</evidence>
<feature type="region of interest" description="Disordered" evidence="1">
    <location>
        <begin position="422"/>
        <end position="467"/>
    </location>
</feature>
<evidence type="ECO:0000313" key="3">
    <source>
        <dbReference type="EMBL" id="QEM99710.1"/>
    </source>
</evidence>
<organism evidence="3 4">
    <name type="scientific">Sphaerotilus sulfidivorans</name>
    <dbReference type="NCBI Taxonomy" id="639200"/>
    <lineage>
        <taxon>Bacteria</taxon>
        <taxon>Pseudomonadati</taxon>
        <taxon>Pseudomonadota</taxon>
        <taxon>Betaproteobacteria</taxon>
        <taxon>Burkholderiales</taxon>
        <taxon>Sphaerotilaceae</taxon>
        <taxon>Sphaerotilus</taxon>
    </lineage>
</organism>
<feature type="compositionally biased region" description="Polar residues" evidence="1">
    <location>
        <begin position="22"/>
        <end position="41"/>
    </location>
</feature>
<feature type="compositionally biased region" description="Polar residues" evidence="1">
    <location>
        <begin position="455"/>
        <end position="467"/>
    </location>
</feature>
<dbReference type="EMBL" id="CP035708">
    <property type="protein sequence ID" value="QEM99710.1"/>
    <property type="molecule type" value="Genomic_DNA"/>
</dbReference>
<evidence type="ECO:0000256" key="1">
    <source>
        <dbReference type="SAM" id="MobiDB-lite"/>
    </source>
</evidence>
<dbReference type="OrthoDB" id="209057at2"/>
<feature type="domain" description="BioF2-like acetyltransferase" evidence="2">
    <location>
        <begin position="240"/>
        <end position="382"/>
    </location>
</feature>